<evidence type="ECO:0000256" key="11">
    <source>
        <dbReference type="ARBA" id="ARBA00023002"/>
    </source>
</evidence>
<keyword evidence="12" id="KW-0186">Copper</keyword>
<dbReference type="KEGG" id="bdi:100830831"/>
<dbReference type="InterPro" id="IPR045087">
    <property type="entry name" value="Cu-oxidase_fam"/>
</dbReference>
<dbReference type="PROSITE" id="PS00080">
    <property type="entry name" value="MULTICOPPER_OXIDASE2"/>
    <property type="match status" value="1"/>
</dbReference>
<dbReference type="InterPro" id="IPR008972">
    <property type="entry name" value="Cupredoxin"/>
</dbReference>
<keyword evidence="7" id="KW-0052">Apoplast</keyword>
<dbReference type="Pfam" id="PF07731">
    <property type="entry name" value="Cu-oxidase_2"/>
    <property type="match status" value="1"/>
</dbReference>
<evidence type="ECO:0000259" key="17">
    <source>
        <dbReference type="Pfam" id="PF07732"/>
    </source>
</evidence>
<dbReference type="InterPro" id="IPR033138">
    <property type="entry name" value="Cu_oxidase_CS"/>
</dbReference>
<comment type="subcellular location">
    <subcellularLocation>
        <location evidence="4">Secreted</location>
        <location evidence="4">Extracellular space</location>
        <location evidence="4">Apoplast</location>
    </subcellularLocation>
</comment>
<dbReference type="InterPro" id="IPR034288">
    <property type="entry name" value="CuRO_1_LCC"/>
</dbReference>
<keyword evidence="14" id="KW-0732">Signal</keyword>
<evidence type="ECO:0000256" key="9">
    <source>
        <dbReference type="ARBA" id="ARBA00022723"/>
    </source>
</evidence>
<dbReference type="GO" id="GO:0052716">
    <property type="term" value="F:hydroquinone:oxygen oxidoreductase activity"/>
    <property type="evidence" value="ECO:0007669"/>
    <property type="project" value="UniProtKB-EC"/>
</dbReference>
<evidence type="ECO:0000256" key="13">
    <source>
        <dbReference type="ARBA" id="ARBA00023185"/>
    </source>
</evidence>
<dbReference type="Gene3D" id="2.60.40.420">
    <property type="entry name" value="Cupredoxins - blue copper proteins"/>
    <property type="match status" value="3"/>
</dbReference>
<dbReference type="RefSeq" id="XP_003571700.3">
    <property type="nucleotide sequence ID" value="XM_003571652.4"/>
</dbReference>
<comment type="similarity">
    <text evidence="5">Belongs to the multicopper oxidase family.</text>
</comment>
<dbReference type="CDD" id="cd13897">
    <property type="entry name" value="CuRO_3_LCC_plant"/>
    <property type="match status" value="1"/>
</dbReference>
<comment type="function">
    <text evidence="3">Lignin degradation and detoxification of lignin-derived products.</text>
</comment>
<reference evidence="18" key="2">
    <citation type="submission" date="2017-06" db="EMBL/GenBank/DDBJ databases">
        <title>WGS assembly of Brachypodium distachyon.</title>
        <authorList>
            <consortium name="The International Brachypodium Initiative"/>
            <person name="Lucas S."/>
            <person name="Harmon-Smith M."/>
            <person name="Lail K."/>
            <person name="Tice H."/>
            <person name="Grimwood J."/>
            <person name="Bruce D."/>
            <person name="Barry K."/>
            <person name="Shu S."/>
            <person name="Lindquist E."/>
            <person name="Wang M."/>
            <person name="Pitluck S."/>
            <person name="Vogel J.P."/>
            <person name="Garvin D.F."/>
            <person name="Mockler T.C."/>
            <person name="Schmutz J."/>
            <person name="Rokhsar D."/>
            <person name="Bevan M.W."/>
        </authorList>
    </citation>
    <scope>NUCLEOTIDE SEQUENCE</scope>
    <source>
        <strain evidence="18">Bd21</strain>
    </source>
</reference>
<dbReference type="AlphaFoldDB" id="A0A0Q3I712"/>
<sequence>MMTLPMAAATAFFFLALLVAVSTVLAAIVEHTFVVRQMHMQHLCKDTLVTVVNGQFPGPAVEATEGDTVVVHVINQSPYGITIHWHGVKQRLTCWADGAGMITQCPIQPNTAFTYRFTVAGQEGTLWWHAHVASLRATLHGILIIRPKSGSYPFQKPHMDVPIIIGEWWQKDLTEVEKGYLNSNDNDPAAAAINGKLGDLYNCSGVVENSYVLEVERGKTYMLRLVNAALFSEYYYKVAGHRFTVVGVDANYVKPYDTDVLAIAPGETMDVLMVADAPPCRYNMVALSIQAPAPDPQIQTFVSRGLVRYKNVAVNRTRVCSEQALTPKMPDRHDTATTFFFHGNLTGSLPPGHQSLLRQVRDRVDERLFITLGQGSICKGGNQEGSCKRGGSNESMLVAYMNNVSFHLSEKTVSLLEARWHRRNTTTINVTVEELPGRPARVFNFTDLALIPLIPGGKGEELEPTRKATTVRRFAHNATVEVVFQSTAALQSDSNPMHVHGHDFFVLAQGKGNYDAARDVGRYNLVDPPMKNTVQVPRLGWAAIRFVADNPGMWFMHCHFEYHIATGMATVFQVDDGPTLDTTLPPPPLDLPKCSHIKE</sequence>
<dbReference type="PROSITE" id="PS00079">
    <property type="entry name" value="MULTICOPPER_OXIDASE1"/>
    <property type="match status" value="1"/>
</dbReference>
<organism evidence="18">
    <name type="scientific">Brachypodium distachyon</name>
    <name type="common">Purple false brome</name>
    <name type="synonym">Trachynia distachya</name>
    <dbReference type="NCBI Taxonomy" id="15368"/>
    <lineage>
        <taxon>Eukaryota</taxon>
        <taxon>Viridiplantae</taxon>
        <taxon>Streptophyta</taxon>
        <taxon>Embryophyta</taxon>
        <taxon>Tracheophyta</taxon>
        <taxon>Spermatophyta</taxon>
        <taxon>Magnoliopsida</taxon>
        <taxon>Liliopsida</taxon>
        <taxon>Poales</taxon>
        <taxon>Poaceae</taxon>
        <taxon>BOP clade</taxon>
        <taxon>Pooideae</taxon>
        <taxon>Stipodae</taxon>
        <taxon>Brachypodieae</taxon>
        <taxon>Brachypodium</taxon>
    </lineage>
</organism>
<dbReference type="InterPro" id="IPR011707">
    <property type="entry name" value="Cu-oxidase-like_N"/>
</dbReference>
<reference evidence="18 19" key="1">
    <citation type="journal article" date="2010" name="Nature">
        <title>Genome sequencing and analysis of the model grass Brachypodium distachyon.</title>
        <authorList>
            <consortium name="International Brachypodium Initiative"/>
        </authorList>
    </citation>
    <scope>NUCLEOTIDE SEQUENCE [LARGE SCALE GENOMIC DNA]</scope>
    <source>
        <strain evidence="18 19">Bd21</strain>
    </source>
</reference>
<dbReference type="SUPFAM" id="SSF49503">
    <property type="entry name" value="Cupredoxins"/>
    <property type="match status" value="3"/>
</dbReference>
<dbReference type="InterPro" id="IPR002355">
    <property type="entry name" value="Cu_oxidase_Cu_BS"/>
</dbReference>
<dbReference type="Pfam" id="PF07732">
    <property type="entry name" value="Cu-oxidase_3"/>
    <property type="match status" value="1"/>
</dbReference>
<evidence type="ECO:0000256" key="8">
    <source>
        <dbReference type="ARBA" id="ARBA00022525"/>
    </source>
</evidence>
<dbReference type="GO" id="GO:0016491">
    <property type="term" value="F:oxidoreductase activity"/>
    <property type="evidence" value="ECO:0000318"/>
    <property type="project" value="GO_Central"/>
</dbReference>
<dbReference type="EMBL" id="CM000882">
    <property type="protein sequence ID" value="KQJ96291.1"/>
    <property type="molecule type" value="Genomic_DNA"/>
</dbReference>
<feature type="chain" id="PRO_5043129275" description="laccase" evidence="14">
    <location>
        <begin position="27"/>
        <end position="599"/>
    </location>
</feature>
<dbReference type="InterPro" id="IPR011706">
    <property type="entry name" value="Cu-oxidase_C"/>
</dbReference>
<evidence type="ECO:0000256" key="5">
    <source>
        <dbReference type="ARBA" id="ARBA00010609"/>
    </source>
</evidence>
<evidence type="ECO:0000256" key="6">
    <source>
        <dbReference type="ARBA" id="ARBA00012297"/>
    </source>
</evidence>
<feature type="domain" description="Plastocyanin-like" evidence="15">
    <location>
        <begin position="160"/>
        <end position="300"/>
    </location>
</feature>
<evidence type="ECO:0000256" key="12">
    <source>
        <dbReference type="ARBA" id="ARBA00023008"/>
    </source>
</evidence>
<dbReference type="Proteomes" id="UP000008810">
    <property type="component" value="Chromosome 3"/>
</dbReference>
<evidence type="ECO:0000259" key="15">
    <source>
        <dbReference type="Pfam" id="PF00394"/>
    </source>
</evidence>
<feature type="domain" description="Plastocyanin-like" evidence="17">
    <location>
        <begin position="36"/>
        <end position="149"/>
    </location>
</feature>
<feature type="domain" description="Plastocyanin-like" evidence="16">
    <location>
        <begin position="464"/>
        <end position="576"/>
    </location>
</feature>
<keyword evidence="10" id="KW-0677">Repeat</keyword>
<dbReference type="InterPro" id="IPR034285">
    <property type="entry name" value="CuRO_2_LCC"/>
</dbReference>
<evidence type="ECO:0000256" key="3">
    <source>
        <dbReference type="ARBA" id="ARBA00002075"/>
    </source>
</evidence>
<dbReference type="GO" id="GO:0048046">
    <property type="term" value="C:apoplast"/>
    <property type="evidence" value="ECO:0007669"/>
    <property type="project" value="UniProtKB-SubCell"/>
</dbReference>
<dbReference type="PANTHER" id="PTHR11709:SF242">
    <property type="entry name" value="LACCASE"/>
    <property type="match status" value="1"/>
</dbReference>
<evidence type="ECO:0000256" key="7">
    <source>
        <dbReference type="ARBA" id="ARBA00022523"/>
    </source>
</evidence>
<evidence type="ECO:0000256" key="4">
    <source>
        <dbReference type="ARBA" id="ARBA00004271"/>
    </source>
</evidence>
<keyword evidence="9" id="KW-0479">Metal-binding</keyword>
<keyword evidence="13" id="KW-0439">Lignin degradation</keyword>
<evidence type="ECO:0000256" key="10">
    <source>
        <dbReference type="ARBA" id="ARBA00022737"/>
    </source>
</evidence>
<keyword evidence="20" id="KW-1185">Reference proteome</keyword>
<keyword evidence="8" id="KW-0964">Secreted</keyword>
<protein>
    <recommendedName>
        <fullName evidence="6">laccase</fullName>
        <ecNumber evidence="6">1.10.3.2</ecNumber>
    </recommendedName>
</protein>
<evidence type="ECO:0000313" key="18">
    <source>
        <dbReference type="EMBL" id="KQJ96291.1"/>
    </source>
</evidence>
<dbReference type="OrthoDB" id="590181at2759"/>
<dbReference type="InterPro" id="IPR034289">
    <property type="entry name" value="CuRO_3_LCC"/>
</dbReference>
<accession>A0A0Q3I712</accession>
<dbReference type="PANTHER" id="PTHR11709">
    <property type="entry name" value="MULTI-COPPER OXIDASE"/>
    <property type="match status" value="1"/>
</dbReference>
<comment type="cofactor">
    <cofactor evidence="2">
        <name>Cu cation</name>
        <dbReference type="ChEBI" id="CHEBI:23378"/>
    </cofactor>
</comment>
<evidence type="ECO:0000256" key="1">
    <source>
        <dbReference type="ARBA" id="ARBA00000349"/>
    </source>
</evidence>
<keyword evidence="11" id="KW-0560">Oxidoreductase</keyword>
<dbReference type="EnsemblPlants" id="KQJ96291">
    <property type="protein sequence ID" value="KQJ96291"/>
    <property type="gene ID" value="BRADI_3g22317v3"/>
</dbReference>
<feature type="signal peptide" evidence="14">
    <location>
        <begin position="1"/>
        <end position="26"/>
    </location>
</feature>
<dbReference type="InterPro" id="IPR001117">
    <property type="entry name" value="Cu-oxidase_2nd"/>
</dbReference>
<evidence type="ECO:0000313" key="19">
    <source>
        <dbReference type="EnsemblPlants" id="KQJ96291"/>
    </source>
</evidence>
<gene>
    <name evidence="19" type="primary">LOC100830831</name>
    <name evidence="18" type="ORF">BRADI_3g22317v3</name>
</gene>
<dbReference type="GO" id="GO:0046274">
    <property type="term" value="P:lignin catabolic process"/>
    <property type="evidence" value="ECO:0007669"/>
    <property type="project" value="UniProtKB-KW"/>
</dbReference>
<reference evidence="19" key="3">
    <citation type="submission" date="2018-08" db="UniProtKB">
        <authorList>
            <consortium name="EnsemblPlants"/>
        </authorList>
    </citation>
    <scope>IDENTIFICATION</scope>
    <source>
        <strain evidence="19">cv. Bd21</strain>
    </source>
</reference>
<dbReference type="Pfam" id="PF00394">
    <property type="entry name" value="Cu-oxidase"/>
    <property type="match status" value="1"/>
</dbReference>
<dbReference type="CDD" id="cd13849">
    <property type="entry name" value="CuRO_1_LCC_plant"/>
    <property type="match status" value="1"/>
</dbReference>
<proteinExistence type="inferred from homology"/>
<dbReference type="CDD" id="cd13875">
    <property type="entry name" value="CuRO_2_LCC_plant"/>
    <property type="match status" value="1"/>
</dbReference>
<evidence type="ECO:0000313" key="20">
    <source>
        <dbReference type="Proteomes" id="UP000008810"/>
    </source>
</evidence>
<dbReference type="Gramene" id="KQJ96291">
    <property type="protein sequence ID" value="KQJ96291"/>
    <property type="gene ID" value="BRADI_3g22317v3"/>
</dbReference>
<evidence type="ECO:0000256" key="2">
    <source>
        <dbReference type="ARBA" id="ARBA00001935"/>
    </source>
</evidence>
<comment type="catalytic activity">
    <reaction evidence="1">
        <text>4 hydroquinone + O2 = 4 benzosemiquinone + 2 H2O</text>
        <dbReference type="Rhea" id="RHEA:11276"/>
        <dbReference type="ChEBI" id="CHEBI:15377"/>
        <dbReference type="ChEBI" id="CHEBI:15379"/>
        <dbReference type="ChEBI" id="CHEBI:17594"/>
        <dbReference type="ChEBI" id="CHEBI:17977"/>
        <dbReference type="EC" id="1.10.3.2"/>
    </reaction>
</comment>
<name>A0A0Q3I712_BRADI</name>
<evidence type="ECO:0000259" key="16">
    <source>
        <dbReference type="Pfam" id="PF07731"/>
    </source>
</evidence>
<dbReference type="GO" id="GO:0005507">
    <property type="term" value="F:copper ion binding"/>
    <property type="evidence" value="ECO:0007669"/>
    <property type="project" value="InterPro"/>
</dbReference>
<evidence type="ECO:0000256" key="14">
    <source>
        <dbReference type="SAM" id="SignalP"/>
    </source>
</evidence>
<dbReference type="GeneID" id="100830831"/>
<dbReference type="EC" id="1.10.3.2" evidence="6"/>